<feature type="transmembrane region" description="Helical" evidence="6">
    <location>
        <begin position="224"/>
        <end position="244"/>
    </location>
</feature>
<dbReference type="InterPro" id="IPR000412">
    <property type="entry name" value="ABC_2_transport"/>
</dbReference>
<organism evidence="8 9">
    <name type="scientific">Nonomuraea recticatena</name>
    <dbReference type="NCBI Taxonomy" id="46178"/>
    <lineage>
        <taxon>Bacteria</taxon>
        <taxon>Bacillati</taxon>
        <taxon>Actinomycetota</taxon>
        <taxon>Actinomycetes</taxon>
        <taxon>Streptosporangiales</taxon>
        <taxon>Streptosporangiaceae</taxon>
        <taxon>Nonomuraea</taxon>
    </lineage>
</organism>
<comment type="caution">
    <text evidence="8">The sequence shown here is derived from an EMBL/GenBank/DDBJ whole genome shotgun (WGS) entry which is preliminary data.</text>
</comment>
<feature type="transmembrane region" description="Helical" evidence="6">
    <location>
        <begin position="57"/>
        <end position="80"/>
    </location>
</feature>
<keyword evidence="9" id="KW-1185">Reference proteome</keyword>
<feature type="domain" description="ABC transmembrane type-2" evidence="7">
    <location>
        <begin position="22"/>
        <end position="249"/>
    </location>
</feature>
<dbReference type="PRINTS" id="PR00164">
    <property type="entry name" value="ABC2TRNSPORT"/>
</dbReference>
<dbReference type="Pfam" id="PF01061">
    <property type="entry name" value="ABC2_membrane"/>
    <property type="match status" value="1"/>
</dbReference>
<keyword evidence="4 6" id="KW-0472">Membrane</keyword>
<proteinExistence type="inferred from homology"/>
<evidence type="ECO:0000256" key="4">
    <source>
        <dbReference type="ARBA" id="ARBA00023136"/>
    </source>
</evidence>
<dbReference type="InterPro" id="IPR047817">
    <property type="entry name" value="ABC2_TM_bact-type"/>
</dbReference>
<feature type="transmembrane region" description="Helical" evidence="6">
    <location>
        <begin position="169"/>
        <end position="188"/>
    </location>
</feature>
<evidence type="ECO:0000256" key="6">
    <source>
        <dbReference type="RuleBase" id="RU361157"/>
    </source>
</evidence>
<evidence type="ECO:0000256" key="1">
    <source>
        <dbReference type="ARBA" id="ARBA00004141"/>
    </source>
</evidence>
<dbReference type="InterPro" id="IPR051784">
    <property type="entry name" value="Nod_factor_ABC_transporter"/>
</dbReference>
<evidence type="ECO:0000256" key="2">
    <source>
        <dbReference type="ARBA" id="ARBA00022692"/>
    </source>
</evidence>
<dbReference type="InterPro" id="IPR013525">
    <property type="entry name" value="ABC2_TM"/>
</dbReference>
<evidence type="ECO:0000313" key="9">
    <source>
        <dbReference type="Proteomes" id="UP001501666"/>
    </source>
</evidence>
<evidence type="ECO:0000256" key="3">
    <source>
        <dbReference type="ARBA" id="ARBA00022989"/>
    </source>
</evidence>
<feature type="transmembrane region" description="Helical" evidence="6">
    <location>
        <begin position="19"/>
        <end position="45"/>
    </location>
</feature>
<feature type="transmembrane region" description="Helical" evidence="6">
    <location>
        <begin position="106"/>
        <end position="129"/>
    </location>
</feature>
<reference evidence="9" key="1">
    <citation type="journal article" date="2019" name="Int. J. Syst. Evol. Microbiol.">
        <title>The Global Catalogue of Microorganisms (GCM) 10K type strain sequencing project: providing services to taxonomists for standard genome sequencing and annotation.</title>
        <authorList>
            <consortium name="The Broad Institute Genomics Platform"/>
            <consortium name="The Broad Institute Genome Sequencing Center for Infectious Disease"/>
            <person name="Wu L."/>
            <person name="Ma J."/>
        </authorList>
    </citation>
    <scope>NUCLEOTIDE SEQUENCE [LARGE SCALE GENOMIC DNA]</scope>
    <source>
        <strain evidence="9">JCM 6835</strain>
    </source>
</reference>
<accession>A0ABP6FEC5</accession>
<evidence type="ECO:0000256" key="5">
    <source>
        <dbReference type="ARBA" id="ARBA00023251"/>
    </source>
</evidence>
<evidence type="ECO:0000313" key="8">
    <source>
        <dbReference type="EMBL" id="GAA2688313.1"/>
    </source>
</evidence>
<protein>
    <recommendedName>
        <fullName evidence="6">Transport permease protein</fullName>
    </recommendedName>
</protein>
<comment type="subcellular location">
    <subcellularLocation>
        <location evidence="6">Cell membrane</location>
        <topology evidence="6">Multi-pass membrane protein</topology>
    </subcellularLocation>
    <subcellularLocation>
        <location evidence="1">Membrane</location>
        <topology evidence="1">Multi-pass membrane protein</topology>
    </subcellularLocation>
</comment>
<dbReference type="PROSITE" id="PS51012">
    <property type="entry name" value="ABC_TM2"/>
    <property type="match status" value="1"/>
</dbReference>
<keyword evidence="5" id="KW-0046">Antibiotic resistance</keyword>
<comment type="similarity">
    <text evidence="6">Belongs to the ABC-2 integral membrane protein family.</text>
</comment>
<gene>
    <name evidence="8" type="ORF">GCM10010412_076900</name>
</gene>
<dbReference type="PANTHER" id="PTHR43229">
    <property type="entry name" value="NODULATION PROTEIN J"/>
    <property type="match status" value="1"/>
</dbReference>
<feature type="transmembrane region" description="Helical" evidence="6">
    <location>
        <begin position="135"/>
        <end position="157"/>
    </location>
</feature>
<dbReference type="RefSeq" id="WP_346153575.1">
    <property type="nucleotide sequence ID" value="NZ_BAAATE010000029.1"/>
</dbReference>
<keyword evidence="2 6" id="KW-0812">Transmembrane</keyword>
<dbReference type="EMBL" id="BAAATE010000029">
    <property type="protein sequence ID" value="GAA2688313.1"/>
    <property type="molecule type" value="Genomic_DNA"/>
</dbReference>
<dbReference type="Proteomes" id="UP001501666">
    <property type="component" value="Unassembled WGS sequence"/>
</dbReference>
<keyword evidence="6" id="KW-1003">Cell membrane</keyword>
<dbReference type="PANTHER" id="PTHR43229:SF2">
    <property type="entry name" value="NODULATION PROTEIN J"/>
    <property type="match status" value="1"/>
</dbReference>
<sequence>MAHPTVAVLERHLTLYKRLWRASLFSSFLLPLLFLVSIGLGVGGYVGTVEGVSYVEWIVPGVLASTAFQMAVGECTYSVLGEFKWTRGAHAMFATRVSAWDMVRGWMLYIVFRVEVAAVVFLAVVAAFGVLASPWAAVTLLVVGVLAVAVAAPVSAFSASIDHDSYFALLFRFVMIPSTLFAGVFFPVEQLPALVRPLAYASPLWHGVELCRAATLGVAPPWSVWVHVGYLLAFGVAGLWWAAFSFRKRLQD</sequence>
<keyword evidence="3 6" id="KW-1133">Transmembrane helix</keyword>
<evidence type="ECO:0000259" key="7">
    <source>
        <dbReference type="PROSITE" id="PS51012"/>
    </source>
</evidence>
<dbReference type="PIRSF" id="PIRSF006648">
    <property type="entry name" value="DrrB"/>
    <property type="match status" value="1"/>
</dbReference>
<name>A0ABP6FEC5_9ACTN</name>
<keyword evidence="6" id="KW-0813">Transport</keyword>